<accession>A0A9X1SZ08</accession>
<evidence type="ECO:0000313" key="1">
    <source>
        <dbReference type="EMBL" id="MCD5316900.1"/>
    </source>
</evidence>
<organism evidence="1 2">
    <name type="scientific">Kineosporia babensis</name>
    <dbReference type="NCBI Taxonomy" id="499548"/>
    <lineage>
        <taxon>Bacteria</taxon>
        <taxon>Bacillati</taxon>
        <taxon>Actinomycetota</taxon>
        <taxon>Actinomycetes</taxon>
        <taxon>Kineosporiales</taxon>
        <taxon>Kineosporiaceae</taxon>
        <taxon>Kineosporia</taxon>
    </lineage>
</organism>
<dbReference type="AlphaFoldDB" id="A0A9X1SZ08"/>
<sequence>MPEATASGEEHRPVTPAVLRKVLMSPNTSGDLQDEVWRRLIRWAREVGSDGKPVCVAVAAPALSRQVSHLAAGCSASAVVGLDDLEAEVVVGFLERIGTLDIDDLAVRRVCGRLVDAGVRRARRAVRLADAEARDDLDACVSLAAASGHPETVLWRAVRAGVMAPEESELIARTRLEGRTLSAEAVRQEVGLRTAWTRRRQAETQLLEALRIDSI</sequence>
<evidence type="ECO:0000313" key="2">
    <source>
        <dbReference type="Proteomes" id="UP001138997"/>
    </source>
</evidence>
<proteinExistence type="predicted"/>
<dbReference type="EMBL" id="JAJOMB010000036">
    <property type="protein sequence ID" value="MCD5316900.1"/>
    <property type="molecule type" value="Genomic_DNA"/>
</dbReference>
<gene>
    <name evidence="1" type="ORF">LR394_38990</name>
</gene>
<reference evidence="1" key="1">
    <citation type="submission" date="2021-11" db="EMBL/GenBank/DDBJ databases">
        <title>Streptomyces corallinus and Kineosporia corallina sp. nov., two new coral-derived marine actinobacteria.</title>
        <authorList>
            <person name="Buangrab K."/>
            <person name="Sutthacheep M."/>
            <person name="Yeemin T."/>
            <person name="Harunari E."/>
            <person name="Igarashi Y."/>
            <person name="Sripreechasak P."/>
            <person name="Kanchanasin P."/>
            <person name="Tanasupawat S."/>
            <person name="Phongsopitanun W."/>
        </authorList>
    </citation>
    <scope>NUCLEOTIDE SEQUENCE</scope>
    <source>
        <strain evidence="1">JCM 31032</strain>
    </source>
</reference>
<keyword evidence="2" id="KW-1185">Reference proteome</keyword>
<dbReference type="Proteomes" id="UP001138997">
    <property type="component" value="Unassembled WGS sequence"/>
</dbReference>
<comment type="caution">
    <text evidence="1">The sequence shown here is derived from an EMBL/GenBank/DDBJ whole genome shotgun (WGS) entry which is preliminary data.</text>
</comment>
<name>A0A9X1SZ08_9ACTN</name>
<dbReference type="RefSeq" id="WP_231449752.1">
    <property type="nucleotide sequence ID" value="NZ_JAJOMB010000036.1"/>
</dbReference>
<protein>
    <submittedName>
        <fullName evidence="1">Uncharacterized protein</fullName>
    </submittedName>
</protein>